<dbReference type="AlphaFoldDB" id="A0AAN7T0Y0"/>
<keyword evidence="3" id="KW-1185">Reference proteome</keyword>
<evidence type="ECO:0000313" key="2">
    <source>
        <dbReference type="EMBL" id="KAK5086917.1"/>
    </source>
</evidence>
<keyword evidence="1" id="KW-0812">Transmembrane</keyword>
<evidence type="ECO:0000313" key="3">
    <source>
        <dbReference type="Proteomes" id="UP001309876"/>
    </source>
</evidence>
<feature type="transmembrane region" description="Helical" evidence="1">
    <location>
        <begin position="113"/>
        <end position="134"/>
    </location>
</feature>
<accession>A0AAN7T0Y0</accession>
<feature type="transmembrane region" description="Helical" evidence="1">
    <location>
        <begin position="74"/>
        <end position="93"/>
    </location>
</feature>
<evidence type="ECO:0000256" key="1">
    <source>
        <dbReference type="SAM" id="Phobius"/>
    </source>
</evidence>
<organism evidence="2 3">
    <name type="scientific">Lithohypha guttulata</name>
    <dbReference type="NCBI Taxonomy" id="1690604"/>
    <lineage>
        <taxon>Eukaryota</taxon>
        <taxon>Fungi</taxon>
        <taxon>Dikarya</taxon>
        <taxon>Ascomycota</taxon>
        <taxon>Pezizomycotina</taxon>
        <taxon>Eurotiomycetes</taxon>
        <taxon>Chaetothyriomycetidae</taxon>
        <taxon>Chaetothyriales</taxon>
        <taxon>Trichomeriaceae</taxon>
        <taxon>Lithohypha</taxon>
    </lineage>
</organism>
<dbReference type="InterPro" id="IPR036305">
    <property type="entry name" value="RGS_sf"/>
</dbReference>
<dbReference type="EMBL" id="JAVRRJ010000003">
    <property type="protein sequence ID" value="KAK5086917.1"/>
    <property type="molecule type" value="Genomic_DNA"/>
</dbReference>
<name>A0AAN7T0Y0_9EURO</name>
<reference evidence="2 3" key="1">
    <citation type="submission" date="2023-08" db="EMBL/GenBank/DDBJ databases">
        <title>Black Yeasts Isolated from many extreme environments.</title>
        <authorList>
            <person name="Coleine C."/>
            <person name="Stajich J.E."/>
            <person name="Selbmann L."/>
        </authorList>
    </citation>
    <scope>NUCLEOTIDE SEQUENCE [LARGE SCALE GENOMIC DNA]</scope>
    <source>
        <strain evidence="2 3">CCFEE 5910</strain>
    </source>
</reference>
<keyword evidence="1" id="KW-1133">Transmembrane helix</keyword>
<proteinExistence type="predicted"/>
<dbReference type="InterPro" id="IPR044926">
    <property type="entry name" value="RGS_subdomain_2"/>
</dbReference>
<gene>
    <name evidence="2" type="ORF">LTR05_004088</name>
</gene>
<comment type="caution">
    <text evidence="2">The sequence shown here is derived from an EMBL/GenBank/DDBJ whole genome shotgun (WGS) entry which is preliminary data.</text>
</comment>
<dbReference type="SUPFAM" id="SSF48097">
    <property type="entry name" value="Regulator of G-protein signaling, RGS"/>
    <property type="match status" value="1"/>
</dbReference>
<evidence type="ECO:0008006" key="4">
    <source>
        <dbReference type="Google" id="ProtNLM"/>
    </source>
</evidence>
<sequence>MVVQLVVTGVLYATTPTLQGDWTSYGKISHAKGQSLCRKSLQWVPSAFWQLFWSWFYGPYTLWEVRHIRDIHFWRAQVIVSVISALPGSPLWLAALYSPVFKPVNKRWVPPMWLAPGIIVMQFVTVFFPIYEAWLSRRDMKRTLSMLQAWDRSSEAAFKDAYSFGTSTPKTSVDGTDYSRQSISPNSETRINTMESLRKTLSINPVPLLDFAATKDFTAENILFLVQVRRWRQAWATASKGQSEVAESSRAGLFDMAAEIYETLISERTADFPINIESKIKLRLDSIFEAATPNSPSLSATSFDDALDDGVPRVQRMALRHLESSDSEKTLWNKTAIVTIVEPLSDENPLVKTTTSIKDGFDEHVFDDAERSIEYLVLTNTWQKFVKEGNARRIDC</sequence>
<dbReference type="Gene3D" id="1.10.167.10">
    <property type="entry name" value="Regulator of G-protein Signalling 4, domain 2"/>
    <property type="match status" value="1"/>
</dbReference>
<keyword evidence="1" id="KW-0472">Membrane</keyword>
<protein>
    <recommendedName>
        <fullName evidence="4">RGS domain-containing protein</fullName>
    </recommendedName>
</protein>
<dbReference type="Proteomes" id="UP001309876">
    <property type="component" value="Unassembled WGS sequence"/>
</dbReference>